<dbReference type="InterPro" id="IPR000182">
    <property type="entry name" value="GNAT_dom"/>
</dbReference>
<accession>A0A919BL27</accession>
<dbReference type="RefSeq" id="WP_189771211.1">
    <property type="nucleotide sequence ID" value="NZ_BNCK01000005.1"/>
</dbReference>
<evidence type="ECO:0000313" key="2">
    <source>
        <dbReference type="EMBL" id="GHF96231.1"/>
    </source>
</evidence>
<dbReference type="InterPro" id="IPR016181">
    <property type="entry name" value="Acyl_CoA_acyltransferase"/>
</dbReference>
<dbReference type="PROSITE" id="PS51186">
    <property type="entry name" value="GNAT"/>
    <property type="match status" value="1"/>
</dbReference>
<comment type="caution">
    <text evidence="2">The sequence shown here is derived from an EMBL/GenBank/DDBJ whole genome shotgun (WGS) entry which is preliminary data.</text>
</comment>
<evidence type="ECO:0000259" key="1">
    <source>
        <dbReference type="PROSITE" id="PS51186"/>
    </source>
</evidence>
<reference evidence="2" key="1">
    <citation type="journal article" date="2014" name="Int. J. Syst. Evol. Microbiol.">
        <title>Complete genome sequence of Corynebacterium casei LMG S-19264T (=DSM 44701T), isolated from a smear-ripened cheese.</title>
        <authorList>
            <consortium name="US DOE Joint Genome Institute (JGI-PGF)"/>
            <person name="Walter F."/>
            <person name="Albersmeier A."/>
            <person name="Kalinowski J."/>
            <person name="Ruckert C."/>
        </authorList>
    </citation>
    <scope>NUCLEOTIDE SEQUENCE</scope>
    <source>
        <strain evidence="2">KCTC 42731</strain>
    </source>
</reference>
<reference evidence="2" key="2">
    <citation type="submission" date="2020-09" db="EMBL/GenBank/DDBJ databases">
        <authorList>
            <person name="Sun Q."/>
            <person name="Kim S."/>
        </authorList>
    </citation>
    <scope>NUCLEOTIDE SEQUENCE</scope>
    <source>
        <strain evidence="2">KCTC 42731</strain>
    </source>
</reference>
<organism evidence="2 3">
    <name type="scientific">Thalassotalea marina</name>
    <dbReference type="NCBI Taxonomy" id="1673741"/>
    <lineage>
        <taxon>Bacteria</taxon>
        <taxon>Pseudomonadati</taxon>
        <taxon>Pseudomonadota</taxon>
        <taxon>Gammaproteobacteria</taxon>
        <taxon>Alteromonadales</taxon>
        <taxon>Colwelliaceae</taxon>
        <taxon>Thalassotalea</taxon>
    </lineage>
</organism>
<dbReference type="EMBL" id="BNCK01000005">
    <property type="protein sequence ID" value="GHF96231.1"/>
    <property type="molecule type" value="Genomic_DNA"/>
</dbReference>
<protein>
    <recommendedName>
        <fullName evidence="1">N-acetyltransferase domain-containing protein</fullName>
    </recommendedName>
</protein>
<dbReference type="Pfam" id="PF00583">
    <property type="entry name" value="Acetyltransf_1"/>
    <property type="match status" value="1"/>
</dbReference>
<dbReference type="AlphaFoldDB" id="A0A919BL27"/>
<dbReference type="SUPFAM" id="SSF55729">
    <property type="entry name" value="Acyl-CoA N-acyltransferases (Nat)"/>
    <property type="match status" value="1"/>
</dbReference>
<dbReference type="Proteomes" id="UP000623842">
    <property type="component" value="Unassembled WGS sequence"/>
</dbReference>
<sequence>MPHSLQNIHNLTDLWLNYGAQKSMSNEHFDFYCSQQWPHRHWFDTNSSIESVAENEITELFQQALEQSKAGAILPIWQIPNVPHSQHAKQQLIRTLQNNGWQEAFQQKAMYIAAHQLAADTSRQSTLSLTKVTTAEDVAIWSDIGSRAFNYEIDVNVINHIVNQHNCHLYLAWQGTTVVAGGMLFKTGKVVGLHQMSVDPNFQGQGIAKMFMYNLLDCALELGATTVTLQASPAGYPLYQKLGFIDLFDIVSYKKIADV</sequence>
<keyword evidence="3" id="KW-1185">Reference proteome</keyword>
<evidence type="ECO:0000313" key="3">
    <source>
        <dbReference type="Proteomes" id="UP000623842"/>
    </source>
</evidence>
<dbReference type="GO" id="GO:0016747">
    <property type="term" value="F:acyltransferase activity, transferring groups other than amino-acyl groups"/>
    <property type="evidence" value="ECO:0007669"/>
    <property type="project" value="InterPro"/>
</dbReference>
<proteinExistence type="predicted"/>
<dbReference type="Gene3D" id="3.40.630.30">
    <property type="match status" value="1"/>
</dbReference>
<dbReference type="CDD" id="cd04301">
    <property type="entry name" value="NAT_SF"/>
    <property type="match status" value="1"/>
</dbReference>
<name>A0A919BL27_9GAMM</name>
<gene>
    <name evidence="2" type="ORF">GCM10017161_25730</name>
</gene>
<feature type="domain" description="N-acetyltransferase" evidence="1">
    <location>
        <begin position="127"/>
        <end position="259"/>
    </location>
</feature>